<accession>A0ABZ0YFJ3</accession>
<dbReference type="RefSeq" id="WP_133732599.1">
    <property type="nucleotide sequence ID" value="NZ_CP140255.1"/>
</dbReference>
<proteinExistence type="predicted"/>
<reference evidence="7 8" key="1">
    <citation type="submission" date="2023-11" db="EMBL/GenBank/DDBJ databases">
        <title>MicrobeMod: A computational toolkit for identifying prokaryotic methylation and restriction-modification with nanopore sequencing.</title>
        <authorList>
            <person name="Crits-Christoph A."/>
            <person name="Kang S.C."/>
            <person name="Lee H."/>
            <person name="Ostrov N."/>
        </authorList>
    </citation>
    <scope>NUCLEOTIDE SEQUENCE [LARGE SCALE GENOMIC DNA]</scope>
    <source>
        <strain evidence="7 8">ATCC BAA-805</strain>
    </source>
</reference>
<sequence>MSVLATRDLIIDVPGREGGTPLNLTVEPGQVWGVLGPNGAGKTTLLHTLAGLHAPRSGSVQLNESVLGQLRRRHIAQCLGLVFQDRQDGFPATVLETALIGRHPYLSPWQMEGAEDYARAEDALERLDVAHLRDRLVSTLSGGERQRVAIATVLTQAPNVWLADEPTNHLDLHHQSAVMALMAEQANQGQAVIMCLHDLNLAARWCDHVLLLYPNGEACWGTRDSMLVPSALENLYRQKLAVVEVDGAPVFVPIKG</sequence>
<dbReference type="Proteomes" id="UP001324794">
    <property type="component" value="Chromosome"/>
</dbReference>
<evidence type="ECO:0000256" key="1">
    <source>
        <dbReference type="ARBA" id="ARBA00022448"/>
    </source>
</evidence>
<dbReference type="SMART" id="SM00382">
    <property type="entry name" value="AAA"/>
    <property type="match status" value="1"/>
</dbReference>
<evidence type="ECO:0000256" key="3">
    <source>
        <dbReference type="ARBA" id="ARBA00022840"/>
    </source>
</evidence>
<evidence type="ECO:0000313" key="8">
    <source>
        <dbReference type="Proteomes" id="UP001324794"/>
    </source>
</evidence>
<dbReference type="InterPro" id="IPR003439">
    <property type="entry name" value="ABC_transporter-like_ATP-bd"/>
</dbReference>
<keyword evidence="8" id="KW-1185">Reference proteome</keyword>
<evidence type="ECO:0000256" key="2">
    <source>
        <dbReference type="ARBA" id="ARBA00022741"/>
    </source>
</evidence>
<organism evidence="7 8">
    <name type="scientific">Vreelandella neptunia</name>
    <dbReference type="NCBI Taxonomy" id="115551"/>
    <lineage>
        <taxon>Bacteria</taxon>
        <taxon>Pseudomonadati</taxon>
        <taxon>Pseudomonadota</taxon>
        <taxon>Gammaproteobacteria</taxon>
        <taxon>Oceanospirillales</taxon>
        <taxon>Halomonadaceae</taxon>
        <taxon>Vreelandella</taxon>
    </lineage>
</organism>
<name>A0ABZ0YFJ3_9GAMM</name>
<keyword evidence="2" id="KW-0547">Nucleotide-binding</keyword>
<comment type="function">
    <text evidence="5">Part of the ABC transporter complex HmuTUV involved in hemin import. Responsible for energy coupling to the transport system.</text>
</comment>
<evidence type="ECO:0000259" key="6">
    <source>
        <dbReference type="PROSITE" id="PS50893"/>
    </source>
</evidence>
<feature type="domain" description="ABC transporter" evidence="6">
    <location>
        <begin position="4"/>
        <end position="239"/>
    </location>
</feature>
<dbReference type="PANTHER" id="PTHR42794">
    <property type="entry name" value="HEMIN IMPORT ATP-BINDING PROTEIN HMUV"/>
    <property type="match status" value="1"/>
</dbReference>
<keyword evidence="1" id="KW-0813">Transport</keyword>
<dbReference type="PANTHER" id="PTHR42794:SF1">
    <property type="entry name" value="HEMIN IMPORT ATP-BINDING PROTEIN HMUV"/>
    <property type="match status" value="1"/>
</dbReference>
<dbReference type="InterPro" id="IPR027417">
    <property type="entry name" value="P-loop_NTPase"/>
</dbReference>
<dbReference type="InterPro" id="IPR003593">
    <property type="entry name" value="AAA+_ATPase"/>
</dbReference>
<keyword evidence="3 7" id="KW-0067">ATP-binding</keyword>
<dbReference type="SUPFAM" id="SSF52540">
    <property type="entry name" value="P-loop containing nucleoside triphosphate hydrolases"/>
    <property type="match status" value="1"/>
</dbReference>
<dbReference type="InterPro" id="IPR017871">
    <property type="entry name" value="ABC_transporter-like_CS"/>
</dbReference>
<keyword evidence="4" id="KW-1278">Translocase</keyword>
<evidence type="ECO:0000313" key="7">
    <source>
        <dbReference type="EMBL" id="WQH10858.1"/>
    </source>
</evidence>
<dbReference type="CDD" id="cd03214">
    <property type="entry name" value="ABC_Iron-Siderophores_B12_Hemin"/>
    <property type="match status" value="1"/>
</dbReference>
<gene>
    <name evidence="7" type="ORF">SR894_11825</name>
</gene>
<evidence type="ECO:0000256" key="5">
    <source>
        <dbReference type="ARBA" id="ARBA00037066"/>
    </source>
</evidence>
<dbReference type="Gene3D" id="3.40.50.300">
    <property type="entry name" value="P-loop containing nucleotide triphosphate hydrolases"/>
    <property type="match status" value="1"/>
</dbReference>
<dbReference type="GO" id="GO:0005524">
    <property type="term" value="F:ATP binding"/>
    <property type="evidence" value="ECO:0007669"/>
    <property type="project" value="UniProtKB-KW"/>
</dbReference>
<protein>
    <submittedName>
        <fullName evidence="7">ABC transporter ATP-binding protein</fullName>
    </submittedName>
</protein>
<dbReference type="PROSITE" id="PS50893">
    <property type="entry name" value="ABC_TRANSPORTER_2"/>
    <property type="match status" value="1"/>
</dbReference>
<dbReference type="Pfam" id="PF00005">
    <property type="entry name" value="ABC_tran"/>
    <property type="match status" value="1"/>
</dbReference>
<evidence type="ECO:0000256" key="4">
    <source>
        <dbReference type="ARBA" id="ARBA00022967"/>
    </source>
</evidence>
<dbReference type="PROSITE" id="PS00211">
    <property type="entry name" value="ABC_TRANSPORTER_1"/>
    <property type="match status" value="1"/>
</dbReference>
<dbReference type="EMBL" id="CP140255">
    <property type="protein sequence ID" value="WQH10858.1"/>
    <property type="molecule type" value="Genomic_DNA"/>
</dbReference>